<reference evidence="5 6" key="1">
    <citation type="journal article" date="2017" name="Elife">
        <title>Extensive horizontal gene transfer in cheese-associated bacteria.</title>
        <authorList>
            <person name="Bonham K.S."/>
            <person name="Wolfe B.E."/>
            <person name="Dutton R.J."/>
        </authorList>
    </citation>
    <scope>NUCLEOTIDE SEQUENCE [LARGE SCALE GENOMIC DNA]</scope>
    <source>
        <strain evidence="5 6">341_9</strain>
    </source>
</reference>
<dbReference type="RefSeq" id="WP_096164396.1">
    <property type="nucleotide sequence ID" value="NZ_BAAAIQ010000013.1"/>
</dbReference>
<keyword evidence="6" id="KW-1185">Reference proteome</keyword>
<accession>A0A2A3YKN7</accession>
<feature type="active site" description="Charge relay system" evidence="1">
    <location>
        <position position="198"/>
    </location>
</feature>
<organism evidence="5 6">
    <name type="scientific">Brachybacterium alimentarium</name>
    <dbReference type="NCBI Taxonomy" id="47845"/>
    <lineage>
        <taxon>Bacteria</taxon>
        <taxon>Bacillati</taxon>
        <taxon>Actinomycetota</taxon>
        <taxon>Actinomycetes</taxon>
        <taxon>Micrococcales</taxon>
        <taxon>Dermabacteraceae</taxon>
        <taxon>Brachybacterium</taxon>
    </lineage>
</organism>
<evidence type="ECO:0000313" key="5">
    <source>
        <dbReference type="EMBL" id="PCC39857.1"/>
    </source>
</evidence>
<feature type="active site" description="Charge relay system" evidence="1">
    <location>
        <position position="227"/>
    </location>
</feature>
<dbReference type="InterPro" id="IPR029058">
    <property type="entry name" value="AB_hydrolase_fold"/>
</dbReference>
<feature type="binding site" evidence="2">
    <location>
        <position position="28"/>
    </location>
    <ligand>
        <name>substrate</name>
    </ligand>
</feature>
<feature type="active site" description="Nucleophile" evidence="1">
    <location>
        <position position="96"/>
    </location>
</feature>
<dbReference type="Proteomes" id="UP000218598">
    <property type="component" value="Unassembled WGS sequence"/>
</dbReference>
<dbReference type="GeneID" id="95327012"/>
<dbReference type="InterPro" id="IPR012354">
    <property type="entry name" value="Esterase_lipase"/>
</dbReference>
<proteinExistence type="predicted"/>
<dbReference type="AlphaFoldDB" id="A0A2A3YKN7"/>
<evidence type="ECO:0000256" key="3">
    <source>
        <dbReference type="PIRSR" id="PIRSR017388-3"/>
    </source>
</evidence>
<dbReference type="InterPro" id="IPR050228">
    <property type="entry name" value="Carboxylesterase_BioH"/>
</dbReference>
<sequence length="261" mass="27849">MAFSELSRPWSARGHSNPRGALLLCHGFTGSPQSMRPWAQDHADRGWVVDLPLLPGHGSTWQHMSTSRREDWYDRLREAALALSEEHGRIAVGGLSMGGALTLALAQDPDLHGRIGALVAVNPGMTLPPLAVAADLIAPVVRTLPGIGSDIAKQGVSEEAYDRMPLRSVGQLRRLFRTTRAGLGAVTAPLLLATSSQDHTVPPTDSDIVAAGVSGPVERLALTRSYHLATLDHDAQLLFDTSARFLEQQMSSPPGAEGGPR</sequence>
<evidence type="ECO:0000259" key="4">
    <source>
        <dbReference type="Pfam" id="PF12697"/>
    </source>
</evidence>
<protein>
    <submittedName>
        <fullName evidence="5">Esterase</fullName>
    </submittedName>
</protein>
<dbReference type="PANTHER" id="PTHR43194">
    <property type="entry name" value="HYDROLASE ALPHA/BETA FOLD FAMILY"/>
    <property type="match status" value="1"/>
</dbReference>
<dbReference type="GO" id="GO:0052689">
    <property type="term" value="F:carboxylic ester hydrolase activity"/>
    <property type="evidence" value="ECO:0007669"/>
    <property type="project" value="InterPro"/>
</dbReference>
<name>A0A2A3YKN7_9MICO</name>
<dbReference type="SUPFAM" id="SSF53474">
    <property type="entry name" value="alpha/beta-Hydrolases"/>
    <property type="match status" value="1"/>
</dbReference>
<feature type="binding site" evidence="2">
    <location>
        <position position="97"/>
    </location>
    <ligand>
        <name>substrate</name>
    </ligand>
</feature>
<dbReference type="Pfam" id="PF12697">
    <property type="entry name" value="Abhydrolase_6"/>
    <property type="match status" value="1"/>
</dbReference>
<evidence type="ECO:0000313" key="6">
    <source>
        <dbReference type="Proteomes" id="UP000218598"/>
    </source>
</evidence>
<dbReference type="Gene3D" id="3.40.50.1820">
    <property type="entry name" value="alpha/beta hydrolase"/>
    <property type="match status" value="1"/>
</dbReference>
<evidence type="ECO:0000256" key="2">
    <source>
        <dbReference type="PIRSR" id="PIRSR017388-2"/>
    </source>
</evidence>
<dbReference type="EMBL" id="NRGR01000011">
    <property type="protein sequence ID" value="PCC39857.1"/>
    <property type="molecule type" value="Genomic_DNA"/>
</dbReference>
<comment type="caution">
    <text evidence="5">The sequence shown here is derived from an EMBL/GenBank/DDBJ whole genome shotgun (WGS) entry which is preliminary data.</text>
</comment>
<dbReference type="PANTHER" id="PTHR43194:SF2">
    <property type="entry name" value="PEROXISOMAL MEMBRANE PROTEIN LPX1"/>
    <property type="match status" value="1"/>
</dbReference>
<dbReference type="InterPro" id="IPR000073">
    <property type="entry name" value="AB_hydrolase_1"/>
</dbReference>
<dbReference type="PIRSF" id="PIRSF017388">
    <property type="entry name" value="Esterase_lipase"/>
    <property type="match status" value="1"/>
</dbReference>
<feature type="site" description="Important for substrate specificity" evidence="3">
    <location>
        <position position="147"/>
    </location>
</feature>
<feature type="domain" description="AB hydrolase-1" evidence="4">
    <location>
        <begin position="22"/>
        <end position="235"/>
    </location>
</feature>
<gene>
    <name evidence="5" type="ORF">CIK66_06565</name>
</gene>
<evidence type="ECO:0000256" key="1">
    <source>
        <dbReference type="PIRSR" id="PIRSR017388-1"/>
    </source>
</evidence>
<dbReference type="OrthoDB" id="9786110at2"/>